<evidence type="ECO:0000313" key="2">
    <source>
        <dbReference type="Proteomes" id="UP000799767"/>
    </source>
</evidence>
<accession>A0A6A6PZL0</accession>
<gene>
    <name evidence="1" type="ORF">BDY17DRAFT_308987</name>
</gene>
<name>A0A6A6PZL0_9PEZI</name>
<dbReference type="GeneID" id="54476276"/>
<dbReference type="AlphaFoldDB" id="A0A6A6PZL0"/>
<dbReference type="RefSeq" id="XP_033592217.1">
    <property type="nucleotide sequence ID" value="XM_033735274.1"/>
</dbReference>
<protein>
    <submittedName>
        <fullName evidence="1">Uncharacterized protein</fullName>
    </submittedName>
</protein>
<evidence type="ECO:0000313" key="1">
    <source>
        <dbReference type="EMBL" id="KAF2485648.1"/>
    </source>
</evidence>
<dbReference type="EMBL" id="MU001633">
    <property type="protein sequence ID" value="KAF2485648.1"/>
    <property type="molecule type" value="Genomic_DNA"/>
</dbReference>
<dbReference type="Proteomes" id="UP000799767">
    <property type="component" value="Unassembled WGS sequence"/>
</dbReference>
<organism evidence="1 2">
    <name type="scientific">Neohortaea acidophila</name>
    <dbReference type="NCBI Taxonomy" id="245834"/>
    <lineage>
        <taxon>Eukaryota</taxon>
        <taxon>Fungi</taxon>
        <taxon>Dikarya</taxon>
        <taxon>Ascomycota</taxon>
        <taxon>Pezizomycotina</taxon>
        <taxon>Dothideomycetes</taxon>
        <taxon>Dothideomycetidae</taxon>
        <taxon>Mycosphaerellales</taxon>
        <taxon>Teratosphaeriaceae</taxon>
        <taxon>Neohortaea</taxon>
    </lineage>
</organism>
<dbReference type="OrthoDB" id="3640311at2759"/>
<sequence>MPALEKTPSNHHPHYLTTHMGDPCTLGSLDHQLTCNHKIITAAPEPCASNCHLSTSPCINPRSIDKPFTCMACLTERIKHEREEKVRSFRAELEAVAKVLKKGDGMEWIRRKIELVQFAWREVEIDRLVEGIAAGRFCHALYVDESCWEMSEVAVYQFQRSMGPISAGSKRYLDAGMSGIGQGEGTVARLMQNETVAKLVQEEAPTPFPARPRTLFPVRIRSRLPIISKRP</sequence>
<proteinExistence type="predicted"/>
<keyword evidence="2" id="KW-1185">Reference proteome</keyword>
<reference evidence="1" key="1">
    <citation type="journal article" date="2020" name="Stud. Mycol.">
        <title>101 Dothideomycetes genomes: a test case for predicting lifestyles and emergence of pathogens.</title>
        <authorList>
            <person name="Haridas S."/>
            <person name="Albert R."/>
            <person name="Binder M."/>
            <person name="Bloem J."/>
            <person name="Labutti K."/>
            <person name="Salamov A."/>
            <person name="Andreopoulos B."/>
            <person name="Baker S."/>
            <person name="Barry K."/>
            <person name="Bills G."/>
            <person name="Bluhm B."/>
            <person name="Cannon C."/>
            <person name="Castanera R."/>
            <person name="Culley D."/>
            <person name="Daum C."/>
            <person name="Ezra D."/>
            <person name="Gonzalez J."/>
            <person name="Henrissat B."/>
            <person name="Kuo A."/>
            <person name="Liang C."/>
            <person name="Lipzen A."/>
            <person name="Lutzoni F."/>
            <person name="Magnuson J."/>
            <person name="Mondo S."/>
            <person name="Nolan M."/>
            <person name="Ohm R."/>
            <person name="Pangilinan J."/>
            <person name="Park H.-J."/>
            <person name="Ramirez L."/>
            <person name="Alfaro M."/>
            <person name="Sun H."/>
            <person name="Tritt A."/>
            <person name="Yoshinaga Y."/>
            <person name="Zwiers L.-H."/>
            <person name="Turgeon B."/>
            <person name="Goodwin S."/>
            <person name="Spatafora J."/>
            <person name="Crous P."/>
            <person name="Grigoriev I."/>
        </authorList>
    </citation>
    <scope>NUCLEOTIDE SEQUENCE</scope>
    <source>
        <strain evidence="1">CBS 113389</strain>
    </source>
</reference>